<dbReference type="AlphaFoldDB" id="A0A397UIL6"/>
<dbReference type="PROSITE" id="PS00626">
    <property type="entry name" value="RCC1_2"/>
    <property type="match status" value="1"/>
</dbReference>
<name>A0A397UIL6_9GLOM</name>
<evidence type="ECO:0000313" key="3">
    <source>
        <dbReference type="Proteomes" id="UP000266673"/>
    </source>
</evidence>
<proteinExistence type="predicted"/>
<evidence type="ECO:0000256" key="1">
    <source>
        <dbReference type="SAM" id="Phobius"/>
    </source>
</evidence>
<keyword evidence="1" id="KW-0812">Transmembrane</keyword>
<evidence type="ECO:0000313" key="2">
    <source>
        <dbReference type="EMBL" id="RIB10132.1"/>
    </source>
</evidence>
<dbReference type="EMBL" id="QKWP01001287">
    <property type="protein sequence ID" value="RIB10132.1"/>
    <property type="molecule type" value="Genomic_DNA"/>
</dbReference>
<keyword evidence="1" id="KW-0472">Membrane</keyword>
<feature type="transmembrane region" description="Helical" evidence="1">
    <location>
        <begin position="55"/>
        <end position="74"/>
    </location>
</feature>
<sequence>MILLLAMSSGLGHIALLNGDGDMYLYLFDFSYLSKYCVDNFTYNRCDYYNTSSTLFYWLICFPINFFSLLYYIIKVVRLKRGKEDKSIIIRNNFLNRLSKYNFFS</sequence>
<accession>A0A397UIL6</accession>
<comment type="caution">
    <text evidence="2">The sequence shown here is derived from an EMBL/GenBank/DDBJ whole genome shotgun (WGS) entry which is preliminary data.</text>
</comment>
<keyword evidence="1" id="KW-1133">Transmembrane helix</keyword>
<gene>
    <name evidence="2" type="ORF">C2G38_2106883</name>
</gene>
<reference evidence="2 3" key="1">
    <citation type="submission" date="2018-06" db="EMBL/GenBank/DDBJ databases">
        <title>Comparative genomics reveals the genomic features of Rhizophagus irregularis, R. cerebriforme, R. diaphanum and Gigaspora rosea, and their symbiotic lifestyle signature.</title>
        <authorList>
            <person name="Morin E."/>
            <person name="San Clemente H."/>
            <person name="Chen E.C.H."/>
            <person name="De La Providencia I."/>
            <person name="Hainaut M."/>
            <person name="Kuo A."/>
            <person name="Kohler A."/>
            <person name="Murat C."/>
            <person name="Tang N."/>
            <person name="Roy S."/>
            <person name="Loubradou J."/>
            <person name="Henrissat B."/>
            <person name="Grigoriev I.V."/>
            <person name="Corradi N."/>
            <person name="Roux C."/>
            <person name="Martin F.M."/>
        </authorList>
    </citation>
    <scope>NUCLEOTIDE SEQUENCE [LARGE SCALE GENOMIC DNA]</scope>
    <source>
        <strain evidence="2 3">DAOM 194757</strain>
    </source>
</reference>
<keyword evidence="3" id="KW-1185">Reference proteome</keyword>
<organism evidence="2 3">
    <name type="scientific">Gigaspora rosea</name>
    <dbReference type="NCBI Taxonomy" id="44941"/>
    <lineage>
        <taxon>Eukaryota</taxon>
        <taxon>Fungi</taxon>
        <taxon>Fungi incertae sedis</taxon>
        <taxon>Mucoromycota</taxon>
        <taxon>Glomeromycotina</taxon>
        <taxon>Glomeromycetes</taxon>
        <taxon>Diversisporales</taxon>
        <taxon>Gigasporaceae</taxon>
        <taxon>Gigaspora</taxon>
    </lineage>
</organism>
<dbReference type="InterPro" id="IPR000408">
    <property type="entry name" value="Reg_chr_condens"/>
</dbReference>
<dbReference type="Proteomes" id="UP000266673">
    <property type="component" value="Unassembled WGS sequence"/>
</dbReference>
<protein>
    <submittedName>
        <fullName evidence="2">Uncharacterized protein</fullName>
    </submittedName>
</protein>